<accession>A0A195B388</accession>
<dbReference type="EMBL" id="KQ976625">
    <property type="protein sequence ID" value="KYM78958.1"/>
    <property type="molecule type" value="Genomic_DNA"/>
</dbReference>
<proteinExistence type="predicted"/>
<reference evidence="1 2" key="1">
    <citation type="submission" date="2015-09" db="EMBL/GenBank/DDBJ databases">
        <title>Atta colombica WGS genome.</title>
        <authorList>
            <person name="Nygaard S."/>
            <person name="Hu H."/>
            <person name="Boomsma J."/>
            <person name="Zhang G."/>
        </authorList>
    </citation>
    <scope>NUCLEOTIDE SEQUENCE [LARGE SCALE GENOMIC DNA]</scope>
    <source>
        <strain evidence="1">Treedump-2</strain>
        <tissue evidence="1">Whole body</tissue>
    </source>
</reference>
<evidence type="ECO:0000313" key="2">
    <source>
        <dbReference type="Proteomes" id="UP000078540"/>
    </source>
</evidence>
<protein>
    <submittedName>
        <fullName evidence="1">Uncharacterized protein</fullName>
    </submittedName>
</protein>
<sequence>MDRDVNPAHLSLRRTLWRAADINRRSGDKRPVPTAKEANTTLTVEYRMQCSVIRALTIGKFRSPSRFSKRISVRRHASEELVLEGYQLRLERHIFIRKS</sequence>
<dbReference type="AlphaFoldDB" id="A0A195B388"/>
<organism evidence="1 2">
    <name type="scientific">Atta colombica</name>
    <dbReference type="NCBI Taxonomy" id="520822"/>
    <lineage>
        <taxon>Eukaryota</taxon>
        <taxon>Metazoa</taxon>
        <taxon>Ecdysozoa</taxon>
        <taxon>Arthropoda</taxon>
        <taxon>Hexapoda</taxon>
        <taxon>Insecta</taxon>
        <taxon>Pterygota</taxon>
        <taxon>Neoptera</taxon>
        <taxon>Endopterygota</taxon>
        <taxon>Hymenoptera</taxon>
        <taxon>Apocrita</taxon>
        <taxon>Aculeata</taxon>
        <taxon>Formicoidea</taxon>
        <taxon>Formicidae</taxon>
        <taxon>Myrmicinae</taxon>
        <taxon>Atta</taxon>
    </lineage>
</organism>
<dbReference type="Proteomes" id="UP000078540">
    <property type="component" value="Unassembled WGS sequence"/>
</dbReference>
<keyword evidence="2" id="KW-1185">Reference proteome</keyword>
<gene>
    <name evidence="1" type="ORF">ALC53_10512</name>
</gene>
<name>A0A195B388_9HYME</name>
<evidence type="ECO:0000313" key="1">
    <source>
        <dbReference type="EMBL" id="KYM78958.1"/>
    </source>
</evidence>